<proteinExistence type="predicted"/>
<name>A0A0E9VXG5_ANGAN</name>
<reference evidence="1" key="2">
    <citation type="journal article" date="2015" name="Fish Shellfish Immunol.">
        <title>Early steps in the European eel (Anguilla anguilla)-Vibrio vulnificus interaction in the gills: Role of the RtxA13 toxin.</title>
        <authorList>
            <person name="Callol A."/>
            <person name="Pajuelo D."/>
            <person name="Ebbesson L."/>
            <person name="Teles M."/>
            <person name="MacKenzie S."/>
            <person name="Amaro C."/>
        </authorList>
    </citation>
    <scope>NUCLEOTIDE SEQUENCE</scope>
</reference>
<evidence type="ECO:0000313" key="1">
    <source>
        <dbReference type="EMBL" id="JAH82762.1"/>
    </source>
</evidence>
<organism evidence="1">
    <name type="scientific">Anguilla anguilla</name>
    <name type="common">European freshwater eel</name>
    <name type="synonym">Muraena anguilla</name>
    <dbReference type="NCBI Taxonomy" id="7936"/>
    <lineage>
        <taxon>Eukaryota</taxon>
        <taxon>Metazoa</taxon>
        <taxon>Chordata</taxon>
        <taxon>Craniata</taxon>
        <taxon>Vertebrata</taxon>
        <taxon>Euteleostomi</taxon>
        <taxon>Actinopterygii</taxon>
        <taxon>Neopterygii</taxon>
        <taxon>Teleostei</taxon>
        <taxon>Anguilliformes</taxon>
        <taxon>Anguillidae</taxon>
        <taxon>Anguilla</taxon>
    </lineage>
</organism>
<accession>A0A0E9VXG5</accession>
<dbReference type="EMBL" id="GBXM01025815">
    <property type="protein sequence ID" value="JAH82762.1"/>
    <property type="molecule type" value="Transcribed_RNA"/>
</dbReference>
<sequence>MMFQTVDFCKPKVWPMSVFLFLISLLS</sequence>
<protein>
    <submittedName>
        <fullName evidence="1">Uncharacterized protein</fullName>
    </submittedName>
</protein>
<dbReference type="AlphaFoldDB" id="A0A0E9VXG5"/>
<reference evidence="1" key="1">
    <citation type="submission" date="2014-11" db="EMBL/GenBank/DDBJ databases">
        <authorList>
            <person name="Amaro Gonzalez C."/>
        </authorList>
    </citation>
    <scope>NUCLEOTIDE SEQUENCE</scope>
</reference>